<keyword evidence="2" id="KW-0436">Ligase</keyword>
<evidence type="ECO:0000313" key="2">
    <source>
        <dbReference type="EMBL" id="CUI01125.1"/>
    </source>
</evidence>
<feature type="transmembrane region" description="Helical" evidence="1">
    <location>
        <begin position="159"/>
        <end position="181"/>
    </location>
</feature>
<protein>
    <submittedName>
        <fullName evidence="2">Lipid A core-O-antigen ligase</fullName>
    </submittedName>
</protein>
<name>A0A0P1HCG1_9RHOB</name>
<keyword evidence="1" id="KW-0812">Transmembrane</keyword>
<sequence>MFNVVALLSVGLVFYPIRSQNSCDTFLRFFRRAYYFLLAYGLLQIAFGSEAVAIRNVTAIYAESFEDILNKHNVLHGLGEDASKIFGTYQNGNLFGVALVLCAPLVFASEPNRAVAVAAYFVAGMLVVFSGSAGAMAGFIFLTFLFLAKALLAGRAPRVIVNALVAIGAVGFIAGIASGAFEQAFSLIEYRVLDRDFSVNGRWIKTAIWWSNVRADPSLMVLGDLNPQVSIFEVLPLSILQFFGLPGLLLFYAIVFLALRPHKMSPAKYGVVTYLAMSCADGGYWLTPCSYLLAINIAGANALDRWREVSAKRQGFRFQINGRRLAWRAS</sequence>
<feature type="transmembrane region" description="Helical" evidence="1">
    <location>
        <begin position="239"/>
        <end position="259"/>
    </location>
</feature>
<keyword evidence="1" id="KW-0472">Membrane</keyword>
<accession>A0A0P1HCG1</accession>
<evidence type="ECO:0000256" key="1">
    <source>
        <dbReference type="SAM" id="Phobius"/>
    </source>
</evidence>
<organism evidence="2 3">
    <name type="scientific">Leisingera aquaemixtae</name>
    <dbReference type="NCBI Taxonomy" id="1396826"/>
    <lineage>
        <taxon>Bacteria</taxon>
        <taxon>Pseudomonadati</taxon>
        <taxon>Pseudomonadota</taxon>
        <taxon>Alphaproteobacteria</taxon>
        <taxon>Rhodobacterales</taxon>
        <taxon>Roseobacteraceae</taxon>
        <taxon>Leisingera</taxon>
    </lineage>
</organism>
<evidence type="ECO:0000313" key="3">
    <source>
        <dbReference type="Proteomes" id="UP000051326"/>
    </source>
</evidence>
<proteinExistence type="predicted"/>
<gene>
    <name evidence="2" type="ORF">PHA8399_03266</name>
</gene>
<dbReference type="Proteomes" id="UP000051326">
    <property type="component" value="Unassembled WGS sequence"/>
</dbReference>
<feature type="transmembrane region" description="Helical" evidence="1">
    <location>
        <begin position="35"/>
        <end position="54"/>
    </location>
</feature>
<feature type="transmembrane region" description="Helical" evidence="1">
    <location>
        <begin position="114"/>
        <end position="147"/>
    </location>
</feature>
<feature type="transmembrane region" description="Helical" evidence="1">
    <location>
        <begin position="92"/>
        <end position="108"/>
    </location>
</feature>
<dbReference type="GO" id="GO:0016874">
    <property type="term" value="F:ligase activity"/>
    <property type="evidence" value="ECO:0007669"/>
    <property type="project" value="UniProtKB-KW"/>
</dbReference>
<keyword evidence="1" id="KW-1133">Transmembrane helix</keyword>
<dbReference type="AlphaFoldDB" id="A0A0P1HCG1"/>
<reference evidence="2 3" key="1">
    <citation type="submission" date="2015-09" db="EMBL/GenBank/DDBJ databases">
        <authorList>
            <consortium name="Swine Surveillance"/>
        </authorList>
    </citation>
    <scope>NUCLEOTIDE SEQUENCE [LARGE SCALE GENOMIC DNA]</scope>
    <source>
        <strain evidence="2 3">CECT 8399</strain>
    </source>
</reference>
<dbReference type="EMBL" id="CYSR01000030">
    <property type="protein sequence ID" value="CUI01125.1"/>
    <property type="molecule type" value="Genomic_DNA"/>
</dbReference>